<proteinExistence type="predicted"/>
<sequence length="90" mass="10765">MNHLKQYIKDKNWVEVLNQCKMLTPDERAATIKYLHSLDIDRDILKKDGNSLDVLARLDFYENRNRIYTRLNFALIACTRQLRISRRLNA</sequence>
<dbReference type="EMBL" id="RBWS01000032">
    <property type="protein sequence ID" value="RKO68402.1"/>
    <property type="molecule type" value="Genomic_DNA"/>
</dbReference>
<protein>
    <submittedName>
        <fullName evidence="1">Uncharacterized protein</fullName>
    </submittedName>
</protein>
<accession>A0A420VPZ9</accession>
<dbReference type="AlphaFoldDB" id="A0A420VPZ9"/>
<dbReference type="Proteomes" id="UP000282423">
    <property type="component" value="Unassembled WGS sequence"/>
</dbReference>
<evidence type="ECO:0000313" key="2">
    <source>
        <dbReference type="Proteomes" id="UP000282423"/>
    </source>
</evidence>
<keyword evidence="2" id="KW-1185">Reference proteome</keyword>
<dbReference type="RefSeq" id="WP_121127347.1">
    <property type="nucleotide sequence ID" value="NZ_CP158959.1"/>
</dbReference>
<reference evidence="1 2" key="1">
    <citation type="submission" date="2018-10" db="EMBL/GenBank/DDBJ databases">
        <title>Sphingobacterium sp. M05W1-28.</title>
        <authorList>
            <person name="Cai H."/>
        </authorList>
    </citation>
    <scope>NUCLEOTIDE SEQUENCE [LARGE SCALE GENOMIC DNA]</scope>
    <source>
        <strain evidence="1 2">M05W1-28</strain>
    </source>
</reference>
<comment type="caution">
    <text evidence="1">The sequence shown here is derived from an EMBL/GenBank/DDBJ whole genome shotgun (WGS) entry which is preliminary data.</text>
</comment>
<organism evidence="1 2">
    <name type="scientific">Sphingobacterium puteale</name>
    <dbReference type="NCBI Taxonomy" id="2420510"/>
    <lineage>
        <taxon>Bacteria</taxon>
        <taxon>Pseudomonadati</taxon>
        <taxon>Bacteroidota</taxon>
        <taxon>Sphingobacteriia</taxon>
        <taxon>Sphingobacteriales</taxon>
        <taxon>Sphingobacteriaceae</taxon>
        <taxon>Sphingobacterium</taxon>
    </lineage>
</organism>
<dbReference type="OrthoDB" id="6629398at2"/>
<evidence type="ECO:0000313" key="1">
    <source>
        <dbReference type="EMBL" id="RKO68402.1"/>
    </source>
</evidence>
<name>A0A420VPZ9_9SPHI</name>
<gene>
    <name evidence="1" type="ORF">D7322_27375</name>
</gene>